<accession>A0A2K3LVI5</accession>
<proteinExistence type="predicted"/>
<dbReference type="NCBIfam" id="TIGR00756">
    <property type="entry name" value="PPR"/>
    <property type="match status" value="1"/>
</dbReference>
<evidence type="ECO:0000313" key="4">
    <source>
        <dbReference type="Proteomes" id="UP000236291"/>
    </source>
</evidence>
<dbReference type="PANTHER" id="PTHR47926">
    <property type="entry name" value="PENTATRICOPEPTIDE REPEAT-CONTAINING PROTEIN"/>
    <property type="match status" value="1"/>
</dbReference>
<reference evidence="3 4" key="2">
    <citation type="journal article" date="2017" name="Front. Plant Sci.">
        <title>Gene Classification and Mining of Molecular Markers Useful in Red Clover (Trifolium pratense) Breeding.</title>
        <authorList>
            <person name="Istvanek J."/>
            <person name="Dluhosova J."/>
            <person name="Dluhos P."/>
            <person name="Patkova L."/>
            <person name="Nedelnik J."/>
            <person name="Repkova J."/>
        </authorList>
    </citation>
    <scope>NUCLEOTIDE SEQUENCE [LARGE SCALE GENOMIC DNA]</scope>
    <source>
        <strain evidence="4">cv. Tatra</strain>
        <tissue evidence="3">Young leaves</tissue>
    </source>
</reference>
<gene>
    <name evidence="3" type="ORF">L195_g038579</name>
</gene>
<comment type="caution">
    <text evidence="3">The sequence shown here is derived from an EMBL/GenBank/DDBJ whole genome shotgun (WGS) entry which is preliminary data.</text>
</comment>
<dbReference type="Proteomes" id="UP000236291">
    <property type="component" value="Unassembled WGS sequence"/>
</dbReference>
<sequence length="70" mass="8162">MSQKNIVTWTAMLTLYAQNGQIGNARKLFDEMPERTPASYNAMIRLHSQWLTLFDRMLVRNVVSWSAMID</sequence>
<dbReference type="PROSITE" id="PS51375">
    <property type="entry name" value="PPR"/>
    <property type="match status" value="1"/>
</dbReference>
<dbReference type="AlphaFoldDB" id="A0A2K3LVI5"/>
<dbReference type="InterPro" id="IPR046960">
    <property type="entry name" value="PPR_At4g14850-like_plant"/>
</dbReference>
<protein>
    <submittedName>
        <fullName evidence="3">Pentatricopeptide repeat-containing protein</fullName>
    </submittedName>
</protein>
<dbReference type="STRING" id="57577.A0A2K3LVI5"/>
<evidence type="ECO:0000256" key="2">
    <source>
        <dbReference type="PROSITE-ProRule" id="PRU00708"/>
    </source>
</evidence>
<feature type="repeat" description="PPR" evidence="2">
    <location>
        <begin position="5"/>
        <end position="35"/>
    </location>
</feature>
<evidence type="ECO:0000256" key="1">
    <source>
        <dbReference type="ARBA" id="ARBA00022737"/>
    </source>
</evidence>
<reference evidence="3 4" key="1">
    <citation type="journal article" date="2014" name="Am. J. Bot.">
        <title>Genome assembly and annotation for red clover (Trifolium pratense; Fabaceae).</title>
        <authorList>
            <person name="Istvanek J."/>
            <person name="Jaros M."/>
            <person name="Krenek A."/>
            <person name="Repkova J."/>
        </authorList>
    </citation>
    <scope>NUCLEOTIDE SEQUENCE [LARGE SCALE GENOMIC DNA]</scope>
    <source>
        <strain evidence="4">cv. Tatra</strain>
        <tissue evidence="3">Young leaves</tissue>
    </source>
</reference>
<evidence type="ECO:0000313" key="3">
    <source>
        <dbReference type="EMBL" id="PNX82550.1"/>
    </source>
</evidence>
<organism evidence="3 4">
    <name type="scientific">Trifolium pratense</name>
    <name type="common">Red clover</name>
    <dbReference type="NCBI Taxonomy" id="57577"/>
    <lineage>
        <taxon>Eukaryota</taxon>
        <taxon>Viridiplantae</taxon>
        <taxon>Streptophyta</taxon>
        <taxon>Embryophyta</taxon>
        <taxon>Tracheophyta</taxon>
        <taxon>Spermatophyta</taxon>
        <taxon>Magnoliopsida</taxon>
        <taxon>eudicotyledons</taxon>
        <taxon>Gunneridae</taxon>
        <taxon>Pentapetalae</taxon>
        <taxon>rosids</taxon>
        <taxon>fabids</taxon>
        <taxon>Fabales</taxon>
        <taxon>Fabaceae</taxon>
        <taxon>Papilionoideae</taxon>
        <taxon>50 kb inversion clade</taxon>
        <taxon>NPAAA clade</taxon>
        <taxon>Hologalegina</taxon>
        <taxon>IRL clade</taxon>
        <taxon>Trifolieae</taxon>
        <taxon>Trifolium</taxon>
    </lineage>
</organism>
<dbReference type="InterPro" id="IPR002885">
    <property type="entry name" value="PPR_rpt"/>
</dbReference>
<dbReference type="GO" id="GO:0009451">
    <property type="term" value="P:RNA modification"/>
    <property type="evidence" value="ECO:0007669"/>
    <property type="project" value="InterPro"/>
</dbReference>
<dbReference type="InterPro" id="IPR011990">
    <property type="entry name" value="TPR-like_helical_dom_sf"/>
</dbReference>
<dbReference type="GO" id="GO:0003723">
    <property type="term" value="F:RNA binding"/>
    <property type="evidence" value="ECO:0007669"/>
    <property type="project" value="InterPro"/>
</dbReference>
<keyword evidence="1" id="KW-0677">Repeat</keyword>
<dbReference type="Gene3D" id="1.25.40.10">
    <property type="entry name" value="Tetratricopeptide repeat domain"/>
    <property type="match status" value="1"/>
</dbReference>
<name>A0A2K3LVI5_TRIPR</name>
<dbReference type="EMBL" id="ASHM01042248">
    <property type="protein sequence ID" value="PNX82550.1"/>
    <property type="molecule type" value="Genomic_DNA"/>
</dbReference>
<dbReference type="Pfam" id="PF13041">
    <property type="entry name" value="PPR_2"/>
    <property type="match status" value="1"/>
</dbReference>
<feature type="non-terminal residue" evidence="3">
    <location>
        <position position="70"/>
    </location>
</feature>